<keyword evidence="1" id="KW-1133">Transmembrane helix</keyword>
<sequence>MNLIGRFARRQDGAVTVDWVVLSAAVIALAVGVALAVEKTALRQTDGLPEKVRSLLDGMEGDGPSG</sequence>
<organism evidence="2 3">
    <name type="scientific">Pseudoroseicyclus aestuarii</name>
    <dbReference type="NCBI Taxonomy" id="1795041"/>
    <lineage>
        <taxon>Bacteria</taxon>
        <taxon>Pseudomonadati</taxon>
        <taxon>Pseudomonadota</taxon>
        <taxon>Alphaproteobacteria</taxon>
        <taxon>Rhodobacterales</taxon>
        <taxon>Paracoccaceae</taxon>
        <taxon>Pseudoroseicyclus</taxon>
    </lineage>
</organism>
<evidence type="ECO:0008006" key="4">
    <source>
        <dbReference type="Google" id="ProtNLM"/>
    </source>
</evidence>
<dbReference type="AlphaFoldDB" id="A0A318SX60"/>
<comment type="caution">
    <text evidence="2">The sequence shown here is derived from an EMBL/GenBank/DDBJ whole genome shotgun (WGS) entry which is preliminary data.</text>
</comment>
<evidence type="ECO:0000313" key="2">
    <source>
        <dbReference type="EMBL" id="PYE84986.1"/>
    </source>
</evidence>
<evidence type="ECO:0000313" key="3">
    <source>
        <dbReference type="Proteomes" id="UP000248311"/>
    </source>
</evidence>
<reference evidence="2 3" key="1">
    <citation type="submission" date="2018-06" db="EMBL/GenBank/DDBJ databases">
        <title>Genomic Encyclopedia of Type Strains, Phase III (KMG-III): the genomes of soil and plant-associated and newly described type strains.</title>
        <authorList>
            <person name="Whitman W."/>
        </authorList>
    </citation>
    <scope>NUCLEOTIDE SEQUENCE [LARGE SCALE GENOMIC DNA]</scope>
    <source>
        <strain evidence="2 3">CECT 9025</strain>
    </source>
</reference>
<gene>
    <name evidence="2" type="ORF">DFP88_102791</name>
</gene>
<accession>A0A318SX60</accession>
<feature type="transmembrane region" description="Helical" evidence="1">
    <location>
        <begin position="19"/>
        <end position="37"/>
    </location>
</feature>
<dbReference type="RefSeq" id="WP_110814012.1">
    <property type="nucleotide sequence ID" value="NZ_QJTE01000002.1"/>
</dbReference>
<dbReference type="EMBL" id="QJTE01000002">
    <property type="protein sequence ID" value="PYE84986.1"/>
    <property type="molecule type" value="Genomic_DNA"/>
</dbReference>
<keyword evidence="3" id="KW-1185">Reference proteome</keyword>
<name>A0A318SX60_9RHOB</name>
<proteinExistence type="predicted"/>
<evidence type="ECO:0000256" key="1">
    <source>
        <dbReference type="SAM" id="Phobius"/>
    </source>
</evidence>
<dbReference type="Proteomes" id="UP000248311">
    <property type="component" value="Unassembled WGS sequence"/>
</dbReference>
<protein>
    <recommendedName>
        <fullName evidence="4">Flp pilus assembly pilin Flp</fullName>
    </recommendedName>
</protein>
<keyword evidence="1" id="KW-0472">Membrane</keyword>
<keyword evidence="1" id="KW-0812">Transmembrane</keyword>